<dbReference type="Pfam" id="PF05235">
    <property type="entry name" value="CHAD"/>
    <property type="match status" value="1"/>
</dbReference>
<dbReference type="EMBL" id="CAEZSU010000265">
    <property type="protein sequence ID" value="CAB4566331.1"/>
    <property type="molecule type" value="Genomic_DNA"/>
</dbReference>
<dbReference type="PANTHER" id="PTHR39339">
    <property type="entry name" value="SLR1444 PROTEIN"/>
    <property type="match status" value="1"/>
</dbReference>
<dbReference type="InterPro" id="IPR007899">
    <property type="entry name" value="CHAD_dom"/>
</dbReference>
<dbReference type="PROSITE" id="PS51708">
    <property type="entry name" value="CHAD"/>
    <property type="match status" value="1"/>
</dbReference>
<dbReference type="AlphaFoldDB" id="A0A6J6DQC9"/>
<organism evidence="2">
    <name type="scientific">freshwater metagenome</name>
    <dbReference type="NCBI Taxonomy" id="449393"/>
    <lineage>
        <taxon>unclassified sequences</taxon>
        <taxon>metagenomes</taxon>
        <taxon>ecological metagenomes</taxon>
    </lineage>
</organism>
<evidence type="ECO:0000313" key="2">
    <source>
        <dbReference type="EMBL" id="CAB4566331.1"/>
    </source>
</evidence>
<name>A0A6J6DQC9_9ZZZZ</name>
<proteinExistence type="predicted"/>
<sequence>MSKVRRYEVTAAGDFASVLSVLTDHLGLRLLSLDEGERSWLDTPTGTLERAKTTLEFRLPSGDGTPSLTWAAEGRVLVYDPCVSSTPPVKASDLPASAAFARLVTLVDGGELVAGPTVNSQVAVLACLDDEEKTTARVIFDRSETIDGVTLPMMLEVLPLRGYEDEASSLEKKLKRSVALSASATPMKELALQGRSSGRASGGGKDVAALVPTMSAARAWRVVFQTLTDSMTQSFSGVLSGNDPEDLHAFRVAVRRIRTILQDGDDVVDPESRDRFRHEYRWLGDVTTPTRDADVHLIEFPELAATLPPSRREELASFNEVLLRHRADCHAAMTIELRSMRRAEFGTAWLSFLADDDAWTGCGDLADEPVLRIVLRRVEKANRQLVKNGRKISKKSPAIALHELRKEGKRLRYLLECFAPLFDEKALATILRPLRDVQDVLGEFQDTEVQANALLELAGELEGADDHSALMAIGGVIEQLGVRGADARASFSKTFGRFDDRKVQRAFDQLEPRKKKR</sequence>
<dbReference type="PANTHER" id="PTHR39339:SF1">
    <property type="entry name" value="CHAD DOMAIN-CONTAINING PROTEIN"/>
    <property type="match status" value="1"/>
</dbReference>
<gene>
    <name evidence="2" type="ORF">UFOPK1495_01795</name>
</gene>
<dbReference type="InterPro" id="IPR038186">
    <property type="entry name" value="CHAD_dom_sf"/>
</dbReference>
<dbReference type="Gene3D" id="1.40.20.10">
    <property type="entry name" value="CHAD domain"/>
    <property type="match status" value="1"/>
</dbReference>
<feature type="domain" description="CHAD" evidence="1">
    <location>
        <begin position="213"/>
        <end position="516"/>
    </location>
</feature>
<evidence type="ECO:0000259" key="1">
    <source>
        <dbReference type="PROSITE" id="PS51708"/>
    </source>
</evidence>
<dbReference type="SMART" id="SM00880">
    <property type="entry name" value="CHAD"/>
    <property type="match status" value="1"/>
</dbReference>
<protein>
    <submittedName>
        <fullName evidence="2">Unannotated protein</fullName>
    </submittedName>
</protein>
<accession>A0A6J6DQC9</accession>
<reference evidence="2" key="1">
    <citation type="submission" date="2020-05" db="EMBL/GenBank/DDBJ databases">
        <authorList>
            <person name="Chiriac C."/>
            <person name="Salcher M."/>
            <person name="Ghai R."/>
            <person name="Kavagutti S V."/>
        </authorList>
    </citation>
    <scope>NUCLEOTIDE SEQUENCE</scope>
</reference>